<dbReference type="Pfam" id="PF01839">
    <property type="entry name" value="FG-GAP"/>
    <property type="match status" value="1"/>
</dbReference>
<keyword evidence="1 2" id="KW-0732">Signal</keyword>
<reference evidence="3 4" key="1">
    <citation type="submission" date="2016-10" db="EMBL/GenBank/DDBJ databases">
        <authorList>
            <person name="de Groot N.N."/>
        </authorList>
    </citation>
    <scope>NUCLEOTIDE SEQUENCE [LARGE SCALE GENOMIC DNA]</scope>
    <source>
        <strain evidence="3 4">IPL20</strain>
    </source>
</reference>
<feature type="chain" id="PRO_5011625351" evidence="2">
    <location>
        <begin position="20"/>
        <end position="578"/>
    </location>
</feature>
<evidence type="ECO:0000256" key="2">
    <source>
        <dbReference type="SAM" id="SignalP"/>
    </source>
</evidence>
<dbReference type="AlphaFoldDB" id="A0A1I7NPQ4"/>
<evidence type="ECO:0000313" key="4">
    <source>
        <dbReference type="Proteomes" id="UP000199074"/>
    </source>
</evidence>
<name>A0A1I7NPQ4_9HYPH</name>
<dbReference type="InterPro" id="IPR028994">
    <property type="entry name" value="Integrin_alpha_N"/>
</dbReference>
<keyword evidence="4" id="KW-1185">Reference proteome</keyword>
<accession>A0A1I7NPQ4</accession>
<dbReference type="Proteomes" id="UP000199074">
    <property type="component" value="Unassembled WGS sequence"/>
</dbReference>
<dbReference type="SUPFAM" id="SSF69318">
    <property type="entry name" value="Integrin alpha N-terminal domain"/>
    <property type="match status" value="1"/>
</dbReference>
<dbReference type="RefSeq" id="WP_139232584.1">
    <property type="nucleotide sequence ID" value="NZ_FPCK01000002.1"/>
</dbReference>
<dbReference type="InterPro" id="IPR013517">
    <property type="entry name" value="FG-GAP"/>
</dbReference>
<evidence type="ECO:0000256" key="1">
    <source>
        <dbReference type="ARBA" id="ARBA00022729"/>
    </source>
</evidence>
<evidence type="ECO:0000313" key="3">
    <source>
        <dbReference type="EMBL" id="SFV36568.1"/>
    </source>
</evidence>
<feature type="signal peptide" evidence="2">
    <location>
        <begin position="1"/>
        <end position="19"/>
    </location>
</feature>
<organism evidence="3 4">
    <name type="scientific">Devosia crocina</name>
    <dbReference type="NCBI Taxonomy" id="429728"/>
    <lineage>
        <taxon>Bacteria</taxon>
        <taxon>Pseudomonadati</taxon>
        <taxon>Pseudomonadota</taxon>
        <taxon>Alphaproteobacteria</taxon>
        <taxon>Hyphomicrobiales</taxon>
        <taxon>Devosiaceae</taxon>
        <taxon>Devosia</taxon>
    </lineage>
</organism>
<protein>
    <submittedName>
        <fullName evidence="3">FG-GAP repeat-containing protein</fullName>
    </submittedName>
</protein>
<dbReference type="OrthoDB" id="9806180at2"/>
<sequence length="578" mass="63286">MATLSIAAVMLIVTVVPTAANPIDDLTGFYVADQNDCLYANGTLYLCKDGNCISQDYNLGASTSPEFLEGSATEIVAEGIDANGFSVATGDIALSFGNTVRVVRPSGESLLTTNAGRRIGQTTITFIRDGVSVDPSAKAQDLKLCPAYAQVAQQWLAEGRAPHRVNPQAPEVKKVVFEKFASLIPMQFEPPVPHARILEVVPIQLGDPEYPALMVLWVLNVGGTPLPLQVLTYDHSTQVYVDDPSRVYAAGEAPLVDNPRAVAFFDSQYGHGIIVANTGMDRDPFPRTTNMLLMPNSEGLLVNYEHSLVQDKEFSHDVSSGVINADGDWGIYVNSMYIPHYYIMRDDRLIKANDRLPAEINRDDQKFTSSALADLDGDGFADLILGTANEAHDPSVIYMNNGRGGFTGPAIPLTPTPFPQREMQFVDRMTGAGVLDIELIKLEADQAYWDVILVSNDSYMGYAIQLLKNDGEGNFADVSSERFETPENVYFNPLQKPYTWMYRTVLFDTDEGVDIIAKSESRFDVPSYVFGNNGDNTFSVVEERIGTNAITNAATFGGDDMIEIGADNRSIYLTAYPH</sequence>
<dbReference type="EMBL" id="FPCK01000002">
    <property type="protein sequence ID" value="SFV36568.1"/>
    <property type="molecule type" value="Genomic_DNA"/>
</dbReference>
<gene>
    <name evidence="3" type="ORF">SAMN05216456_2555</name>
</gene>
<proteinExistence type="predicted"/>